<evidence type="ECO:0000313" key="2">
    <source>
        <dbReference type="EMBL" id="CAB4163465.1"/>
    </source>
</evidence>
<dbReference type="EMBL" id="LR796531">
    <property type="protein sequence ID" value="CAB4149901.1"/>
    <property type="molecule type" value="Genomic_DNA"/>
</dbReference>
<accession>A0A6J5MV98</accession>
<evidence type="ECO:0000313" key="1">
    <source>
        <dbReference type="EMBL" id="CAB4149901.1"/>
    </source>
</evidence>
<reference evidence="1" key="1">
    <citation type="submission" date="2020-04" db="EMBL/GenBank/DDBJ databases">
        <authorList>
            <person name="Chiriac C."/>
            <person name="Salcher M."/>
            <person name="Ghai R."/>
            <person name="Kavagutti S V."/>
        </authorList>
    </citation>
    <scope>NUCLEOTIDE SEQUENCE</scope>
</reference>
<name>A0A6J5MV98_9CAUD</name>
<protein>
    <submittedName>
        <fullName evidence="1">Uncharacterized protein</fullName>
    </submittedName>
</protein>
<sequence length="121" mass="13737">MAPKKNIHTRPVSLAMREAVKAEKLKITPDLQMLAHMVAHGWVKEDKANLGELRDLAVFAISLAHAANNVLEERVREMSKFYEEEIGDIHDCETLRVSLKTTTNARKHILEAKQHTESHGF</sequence>
<organism evidence="1">
    <name type="scientific">uncultured Caudovirales phage</name>
    <dbReference type="NCBI Taxonomy" id="2100421"/>
    <lineage>
        <taxon>Viruses</taxon>
        <taxon>Duplodnaviria</taxon>
        <taxon>Heunggongvirae</taxon>
        <taxon>Uroviricota</taxon>
        <taxon>Caudoviricetes</taxon>
        <taxon>Peduoviridae</taxon>
        <taxon>Maltschvirus</taxon>
        <taxon>Maltschvirus maltsch</taxon>
    </lineage>
</organism>
<proteinExistence type="predicted"/>
<dbReference type="EMBL" id="LR796756">
    <property type="protein sequence ID" value="CAB4163465.1"/>
    <property type="molecule type" value="Genomic_DNA"/>
</dbReference>
<gene>
    <name evidence="1" type="ORF">UFOVP543_43</name>
    <name evidence="2" type="ORF">UFOVP804_19</name>
</gene>